<dbReference type="InterPro" id="IPR026392">
    <property type="entry name" value="Exo/Archaeosortase_dom"/>
</dbReference>
<protein>
    <submittedName>
        <fullName evidence="9">Exosortase family protein XrtF</fullName>
    </submittedName>
</protein>
<dbReference type="NCBIfam" id="TIGR04128">
    <property type="entry name" value="exoso_Fjoh_1448"/>
    <property type="match status" value="1"/>
</dbReference>
<evidence type="ECO:0000313" key="9">
    <source>
        <dbReference type="EMBL" id="MCL9769068.1"/>
    </source>
</evidence>
<keyword evidence="3" id="KW-0645">Protease</keyword>
<feature type="transmembrane region" description="Helical" evidence="8">
    <location>
        <begin position="196"/>
        <end position="215"/>
    </location>
</feature>
<dbReference type="EMBL" id="JAMLJN010000001">
    <property type="protein sequence ID" value="MCL9769068.1"/>
    <property type="molecule type" value="Genomic_DNA"/>
</dbReference>
<evidence type="ECO:0000256" key="5">
    <source>
        <dbReference type="ARBA" id="ARBA00022801"/>
    </source>
</evidence>
<gene>
    <name evidence="9" type="primary">xrtF</name>
    <name evidence="9" type="ORF">NAT47_01420</name>
</gene>
<evidence type="ECO:0000256" key="7">
    <source>
        <dbReference type="ARBA" id="ARBA00023136"/>
    </source>
</evidence>
<keyword evidence="4 8" id="KW-0812">Transmembrane</keyword>
<keyword evidence="10" id="KW-1185">Reference proteome</keyword>
<feature type="transmembrane region" description="Helical" evidence="8">
    <location>
        <begin position="126"/>
        <end position="150"/>
    </location>
</feature>
<evidence type="ECO:0000256" key="2">
    <source>
        <dbReference type="ARBA" id="ARBA00022475"/>
    </source>
</evidence>
<accession>A0ABT0TDZ2</accession>
<sequence>MVSFSIIPEITGFNSSNVITFFLQKYLFFLIKKSIFLLKIYTLKNIVSQNKPFFKFLIKFLLFYIVLTFIYKVFLFQYNVEKNEIDFFTEQVANQTFEFMKIFSNEVRTADNLREPSVNFYYKERLISRIIEGCNAISVMILFASFVFAFSSHWKKTILYITLGIFIIHVLNVVRIGLLTFALYYCPSQKELLHDIVFPLFIYGVVFVLWILWVTKFSGYGKTTSAK</sequence>
<dbReference type="Proteomes" id="UP001203342">
    <property type="component" value="Unassembled WGS sequence"/>
</dbReference>
<dbReference type="InterPro" id="IPR026323">
    <property type="entry name" value="Exosortase-related_prot_XrtF"/>
</dbReference>
<reference evidence="9 10" key="1">
    <citation type="submission" date="2022-05" db="EMBL/GenBank/DDBJ databases">
        <title>Flavobacterium sp., isolated from activated sludge.</title>
        <authorList>
            <person name="Ran Q."/>
        </authorList>
    </citation>
    <scope>NUCLEOTIDE SEQUENCE [LARGE SCALE GENOMIC DNA]</scope>
    <source>
        <strain evidence="9 10">HXWNR69</strain>
    </source>
</reference>
<proteinExistence type="predicted"/>
<dbReference type="InterPro" id="IPR019127">
    <property type="entry name" value="Exosortase"/>
</dbReference>
<keyword evidence="7 8" id="KW-0472">Membrane</keyword>
<evidence type="ECO:0000256" key="8">
    <source>
        <dbReference type="SAM" id="Phobius"/>
    </source>
</evidence>
<dbReference type="NCBIfam" id="TIGR04178">
    <property type="entry name" value="exo_archaeo"/>
    <property type="match status" value="1"/>
</dbReference>
<keyword evidence="2" id="KW-1003">Cell membrane</keyword>
<keyword evidence="6 8" id="KW-1133">Transmembrane helix</keyword>
<name>A0ABT0TDZ2_9FLAO</name>
<comment type="subcellular location">
    <subcellularLocation>
        <location evidence="1">Cell membrane</location>
        <topology evidence="1">Multi-pass membrane protein</topology>
    </subcellularLocation>
</comment>
<dbReference type="RefSeq" id="WP_250579640.1">
    <property type="nucleotide sequence ID" value="NZ_JAMLJN010000001.1"/>
</dbReference>
<dbReference type="Pfam" id="PF09721">
    <property type="entry name" value="Exosortase_EpsH"/>
    <property type="match status" value="1"/>
</dbReference>
<comment type="caution">
    <text evidence="9">The sequence shown here is derived from an EMBL/GenBank/DDBJ whole genome shotgun (WGS) entry which is preliminary data.</text>
</comment>
<feature type="transmembrane region" description="Helical" evidence="8">
    <location>
        <begin position="157"/>
        <end position="184"/>
    </location>
</feature>
<evidence type="ECO:0000256" key="4">
    <source>
        <dbReference type="ARBA" id="ARBA00022692"/>
    </source>
</evidence>
<feature type="transmembrane region" description="Helical" evidence="8">
    <location>
        <begin position="52"/>
        <end position="74"/>
    </location>
</feature>
<keyword evidence="5" id="KW-0378">Hydrolase</keyword>
<organism evidence="9 10">
    <name type="scientific">Flavobacterium fragile</name>
    <dbReference type="NCBI Taxonomy" id="2949085"/>
    <lineage>
        <taxon>Bacteria</taxon>
        <taxon>Pseudomonadati</taxon>
        <taxon>Bacteroidota</taxon>
        <taxon>Flavobacteriia</taxon>
        <taxon>Flavobacteriales</taxon>
        <taxon>Flavobacteriaceae</taxon>
        <taxon>Flavobacterium</taxon>
    </lineage>
</organism>
<evidence type="ECO:0000256" key="6">
    <source>
        <dbReference type="ARBA" id="ARBA00022989"/>
    </source>
</evidence>
<evidence type="ECO:0000313" key="10">
    <source>
        <dbReference type="Proteomes" id="UP001203342"/>
    </source>
</evidence>
<evidence type="ECO:0000256" key="3">
    <source>
        <dbReference type="ARBA" id="ARBA00022670"/>
    </source>
</evidence>
<evidence type="ECO:0000256" key="1">
    <source>
        <dbReference type="ARBA" id="ARBA00004651"/>
    </source>
</evidence>